<dbReference type="Proteomes" id="UP000199634">
    <property type="component" value="Unassembled WGS sequence"/>
</dbReference>
<name>A0A1H6JEM4_9FLAO</name>
<dbReference type="STRING" id="1159016.SAMN02927937_00299"/>
<evidence type="ECO:0000313" key="1">
    <source>
        <dbReference type="EMBL" id="SEH57525.1"/>
    </source>
</evidence>
<reference evidence="1 2" key="1">
    <citation type="submission" date="2016-10" db="EMBL/GenBank/DDBJ databases">
        <authorList>
            <person name="de Groot N.N."/>
        </authorList>
    </citation>
    <scope>NUCLEOTIDE SEQUENCE [LARGE SCALE GENOMIC DNA]</scope>
    <source>
        <strain evidence="1 2">CGMCC 1.10825</strain>
    </source>
</reference>
<dbReference type="AlphaFoldDB" id="A0A1H6JEM4"/>
<evidence type="ECO:0000313" key="2">
    <source>
        <dbReference type="Proteomes" id="UP000199634"/>
    </source>
</evidence>
<dbReference type="OrthoDB" id="9862684at2"/>
<accession>A0A1H6JEM4</accession>
<protein>
    <submittedName>
        <fullName evidence="1">Uncharacterized protein</fullName>
    </submittedName>
</protein>
<proteinExistence type="predicted"/>
<dbReference type="EMBL" id="FNXE01000002">
    <property type="protein sequence ID" value="SEH57525.1"/>
    <property type="molecule type" value="Genomic_DNA"/>
</dbReference>
<sequence>MKTEFLNFYQQLEKDQRFEVIEFRLRFQKSMNKYSISGCCSIEEDLTKMKKNYLENLKR</sequence>
<gene>
    <name evidence="1" type="ORF">SAMN02927937_00299</name>
</gene>
<keyword evidence="2" id="KW-1185">Reference proteome</keyword>
<organism evidence="1 2">
    <name type="scientific">Paenimyroides marinum</name>
    <dbReference type="NCBI Taxonomy" id="1159016"/>
    <lineage>
        <taxon>Bacteria</taxon>
        <taxon>Pseudomonadati</taxon>
        <taxon>Bacteroidota</taxon>
        <taxon>Flavobacteriia</taxon>
        <taxon>Flavobacteriales</taxon>
        <taxon>Flavobacteriaceae</taxon>
        <taxon>Paenimyroides</taxon>
    </lineage>
</organism>
<dbReference type="RefSeq" id="WP_143037714.1">
    <property type="nucleotide sequence ID" value="NZ_FNXE01000002.1"/>
</dbReference>